<dbReference type="EMBL" id="ML991804">
    <property type="protein sequence ID" value="KAF2233763.1"/>
    <property type="molecule type" value="Genomic_DNA"/>
</dbReference>
<keyword evidence="11" id="KW-1185">Reference proteome</keyword>
<reference evidence="10" key="1">
    <citation type="journal article" date="2020" name="Stud. Mycol.">
        <title>101 Dothideomycetes genomes: a test case for predicting lifestyles and emergence of pathogens.</title>
        <authorList>
            <person name="Haridas S."/>
            <person name="Albert R."/>
            <person name="Binder M."/>
            <person name="Bloem J."/>
            <person name="Labutti K."/>
            <person name="Salamov A."/>
            <person name="Andreopoulos B."/>
            <person name="Baker S."/>
            <person name="Barry K."/>
            <person name="Bills G."/>
            <person name="Bluhm B."/>
            <person name="Cannon C."/>
            <person name="Castanera R."/>
            <person name="Culley D."/>
            <person name="Daum C."/>
            <person name="Ezra D."/>
            <person name="Gonzalez J."/>
            <person name="Henrissat B."/>
            <person name="Kuo A."/>
            <person name="Liang C."/>
            <person name="Lipzen A."/>
            <person name="Lutzoni F."/>
            <person name="Magnuson J."/>
            <person name="Mondo S."/>
            <person name="Nolan M."/>
            <person name="Ohm R."/>
            <person name="Pangilinan J."/>
            <person name="Park H.-J."/>
            <person name="Ramirez L."/>
            <person name="Alfaro M."/>
            <person name="Sun H."/>
            <person name="Tritt A."/>
            <person name="Yoshinaga Y."/>
            <person name="Zwiers L.-H."/>
            <person name="Turgeon B."/>
            <person name="Goodwin S."/>
            <person name="Spatafora J."/>
            <person name="Crous P."/>
            <person name="Grigoriev I."/>
        </authorList>
    </citation>
    <scope>NUCLEOTIDE SEQUENCE</scope>
    <source>
        <strain evidence="10">Tuck. ex Michener</strain>
    </source>
</reference>
<evidence type="ECO:0000256" key="2">
    <source>
        <dbReference type="ARBA" id="ARBA00004496"/>
    </source>
</evidence>
<feature type="region of interest" description="Disordered" evidence="9">
    <location>
        <begin position="351"/>
        <end position="385"/>
    </location>
</feature>
<evidence type="ECO:0000256" key="1">
    <source>
        <dbReference type="ARBA" id="ARBA00004123"/>
    </source>
</evidence>
<dbReference type="OrthoDB" id="2163387at2759"/>
<protein>
    <recommendedName>
        <fullName evidence="12">Cyclin-dependent kinase</fullName>
    </recommendedName>
</protein>
<keyword evidence="7" id="KW-0804">Transcription</keyword>
<dbReference type="Pfam" id="PF08528">
    <property type="entry name" value="Whi5"/>
    <property type="match status" value="1"/>
</dbReference>
<feature type="compositionally biased region" description="Polar residues" evidence="9">
    <location>
        <begin position="192"/>
        <end position="204"/>
    </location>
</feature>
<feature type="compositionally biased region" description="Polar residues" evidence="9">
    <location>
        <begin position="102"/>
        <end position="118"/>
    </location>
</feature>
<evidence type="ECO:0000256" key="4">
    <source>
        <dbReference type="ARBA" id="ARBA00022490"/>
    </source>
</evidence>
<dbReference type="PANTHER" id="PTHR40468">
    <property type="entry name" value="YALI0A15257P"/>
    <property type="match status" value="1"/>
</dbReference>
<feature type="compositionally biased region" description="Gly residues" evidence="9">
    <location>
        <begin position="361"/>
        <end position="379"/>
    </location>
</feature>
<gene>
    <name evidence="10" type="ORF">EV356DRAFT_447999</name>
</gene>
<keyword evidence="4" id="KW-0963">Cytoplasm</keyword>
<evidence type="ECO:0000313" key="11">
    <source>
        <dbReference type="Proteomes" id="UP000800092"/>
    </source>
</evidence>
<organism evidence="10 11">
    <name type="scientific">Viridothelium virens</name>
    <name type="common">Speckled blister lichen</name>
    <name type="synonym">Trypethelium virens</name>
    <dbReference type="NCBI Taxonomy" id="1048519"/>
    <lineage>
        <taxon>Eukaryota</taxon>
        <taxon>Fungi</taxon>
        <taxon>Dikarya</taxon>
        <taxon>Ascomycota</taxon>
        <taxon>Pezizomycotina</taxon>
        <taxon>Dothideomycetes</taxon>
        <taxon>Dothideomycetes incertae sedis</taxon>
        <taxon>Trypetheliales</taxon>
        <taxon>Trypetheliaceae</taxon>
        <taxon>Viridothelium</taxon>
    </lineage>
</organism>
<feature type="compositionally biased region" description="Low complexity" evidence="9">
    <location>
        <begin position="280"/>
        <end position="289"/>
    </location>
</feature>
<evidence type="ECO:0000313" key="10">
    <source>
        <dbReference type="EMBL" id="KAF2233763.1"/>
    </source>
</evidence>
<feature type="compositionally biased region" description="Low complexity" evidence="9">
    <location>
        <begin position="250"/>
        <end position="261"/>
    </location>
</feature>
<evidence type="ECO:0000256" key="3">
    <source>
        <dbReference type="ARBA" id="ARBA00006922"/>
    </source>
</evidence>
<dbReference type="PANTHER" id="PTHR40468:SF1">
    <property type="entry name" value="TOPOISOMERASE I DAMAGE AFFECTED PROTEIN 11"/>
    <property type="match status" value="1"/>
</dbReference>
<feature type="compositionally biased region" description="Low complexity" evidence="9">
    <location>
        <begin position="62"/>
        <end position="83"/>
    </location>
</feature>
<feature type="region of interest" description="Disordered" evidence="9">
    <location>
        <begin position="250"/>
        <end position="289"/>
    </location>
</feature>
<dbReference type="Proteomes" id="UP000800092">
    <property type="component" value="Unassembled WGS sequence"/>
</dbReference>
<comment type="subcellular location">
    <subcellularLocation>
        <location evidence="2">Cytoplasm</location>
    </subcellularLocation>
    <subcellularLocation>
        <location evidence="1">Nucleus</location>
    </subcellularLocation>
</comment>
<accession>A0A6A6H8D7</accession>
<dbReference type="GO" id="GO:0005634">
    <property type="term" value="C:nucleus"/>
    <property type="evidence" value="ECO:0007669"/>
    <property type="project" value="UniProtKB-SubCell"/>
</dbReference>
<proteinExistence type="inferred from homology"/>
<keyword evidence="8" id="KW-0539">Nucleus</keyword>
<dbReference type="AlphaFoldDB" id="A0A6A6H8D7"/>
<keyword evidence="6" id="KW-0805">Transcription regulation</keyword>
<name>A0A6A6H8D7_VIRVR</name>
<keyword evidence="5" id="KW-0678">Repressor</keyword>
<feature type="compositionally biased region" description="Polar residues" evidence="9">
    <location>
        <begin position="132"/>
        <end position="145"/>
    </location>
</feature>
<evidence type="ECO:0000256" key="9">
    <source>
        <dbReference type="SAM" id="MobiDB-lite"/>
    </source>
</evidence>
<sequence length="385" mass="41437">MDHVEQAGDVANKVLKRAQVSKMTRALQDRLALANLKVKNGWEHLSIEKIEEKELKRKRPTSSNDTLSDSSSSVSDRFHFSSSPLTAPMFSDGLTGSGGSMYGQTKRSKYQQQIQRPASASYGRRRLRSANHTKPSWKSTFQLPESSPVKHNRYDPPKSSKVSNFSFVSNSSTIPDELSPSISDDDDEQDLPTHSFQLNSSQIHSSPPCTPPPGGSRQSRLLSRSSQNVTMSRTPKTGEEGADLLLFLATSPSPAHPSSASNTNQKTRVYPPSTPPTKHTPLPSSMMSTPGGPGSAFLGFGLNTPSQNFNFADFVNITPSPAQGPWSRTPTAAASARTPLAAREARRKLNFSPRLPPGASPGLGAGLERGKGDGLGMELGGELVN</sequence>
<evidence type="ECO:0000256" key="5">
    <source>
        <dbReference type="ARBA" id="ARBA00022491"/>
    </source>
</evidence>
<evidence type="ECO:0008006" key="12">
    <source>
        <dbReference type="Google" id="ProtNLM"/>
    </source>
</evidence>
<dbReference type="InterPro" id="IPR013734">
    <property type="entry name" value="TF_Nrm1/Whi5"/>
</dbReference>
<comment type="similarity">
    <text evidence="3">Belongs to the WHI5/NRM1 family.</text>
</comment>
<feature type="compositionally biased region" description="Low complexity" evidence="9">
    <location>
        <begin position="159"/>
        <end position="172"/>
    </location>
</feature>
<evidence type="ECO:0000256" key="7">
    <source>
        <dbReference type="ARBA" id="ARBA00023163"/>
    </source>
</evidence>
<feature type="region of interest" description="Disordered" evidence="9">
    <location>
        <begin position="55"/>
        <end position="237"/>
    </location>
</feature>
<dbReference type="GO" id="GO:0005737">
    <property type="term" value="C:cytoplasm"/>
    <property type="evidence" value="ECO:0007669"/>
    <property type="project" value="UniProtKB-SubCell"/>
</dbReference>
<evidence type="ECO:0000256" key="6">
    <source>
        <dbReference type="ARBA" id="ARBA00023015"/>
    </source>
</evidence>
<feature type="compositionally biased region" description="Low complexity" evidence="9">
    <location>
        <begin position="215"/>
        <end position="227"/>
    </location>
</feature>
<evidence type="ECO:0000256" key="8">
    <source>
        <dbReference type="ARBA" id="ARBA00023242"/>
    </source>
</evidence>